<sequence length="128" mass="14438">MVSYIDHTNVDCTDAYALSRWWQGVLDYREDPEDPNEPGHEECLIFSADGRHRLLFVEVPDAKQGKNRLHFDLRPADGTRDEELARIIELGATVVDDRRKPDGAGWAVLADPEGNEFCIMRGKAEAAL</sequence>
<proteinExistence type="predicted"/>
<dbReference type="EMBL" id="QLMJ01000016">
    <property type="protein sequence ID" value="RAK30485.1"/>
    <property type="molecule type" value="Genomic_DNA"/>
</dbReference>
<dbReference type="PANTHER" id="PTHR35908">
    <property type="entry name" value="HYPOTHETICAL FUSION PROTEIN"/>
    <property type="match status" value="1"/>
</dbReference>
<dbReference type="PROSITE" id="PS51819">
    <property type="entry name" value="VOC"/>
    <property type="match status" value="1"/>
</dbReference>
<dbReference type="CDD" id="cd06587">
    <property type="entry name" value="VOC"/>
    <property type="match status" value="1"/>
</dbReference>
<reference evidence="2 3" key="1">
    <citation type="submission" date="2018-06" db="EMBL/GenBank/DDBJ databases">
        <title>Genomic Encyclopedia of Type Strains, Phase III (KMG-III): the genomes of soil and plant-associated and newly described type strains.</title>
        <authorList>
            <person name="Whitman W."/>
        </authorList>
    </citation>
    <scope>NUCLEOTIDE SEQUENCE [LARGE SCALE GENOMIC DNA]</scope>
    <source>
        <strain evidence="2 3">CGMCC 4.7090</strain>
    </source>
</reference>
<dbReference type="SUPFAM" id="SSF54593">
    <property type="entry name" value="Glyoxalase/Bleomycin resistance protein/Dihydroxybiphenyl dioxygenase"/>
    <property type="match status" value="1"/>
</dbReference>
<dbReference type="AlphaFoldDB" id="A0A327Z414"/>
<dbReference type="OrthoDB" id="3212826at2"/>
<comment type="caution">
    <text evidence="2">The sequence shown here is derived from an EMBL/GenBank/DDBJ whole genome shotgun (WGS) entry which is preliminary data.</text>
</comment>
<evidence type="ECO:0000313" key="2">
    <source>
        <dbReference type="EMBL" id="RAK30485.1"/>
    </source>
</evidence>
<evidence type="ECO:0000259" key="1">
    <source>
        <dbReference type="PROSITE" id="PS51819"/>
    </source>
</evidence>
<evidence type="ECO:0000313" key="3">
    <source>
        <dbReference type="Proteomes" id="UP000249341"/>
    </source>
</evidence>
<dbReference type="InterPro" id="IPR041581">
    <property type="entry name" value="Glyoxalase_6"/>
</dbReference>
<dbReference type="InterPro" id="IPR029068">
    <property type="entry name" value="Glyas_Bleomycin-R_OHBP_Dase"/>
</dbReference>
<dbReference type="PANTHER" id="PTHR35908:SF1">
    <property type="entry name" value="CONSERVED PROTEIN"/>
    <property type="match status" value="1"/>
</dbReference>
<feature type="domain" description="VOC" evidence="1">
    <location>
        <begin position="4"/>
        <end position="122"/>
    </location>
</feature>
<dbReference type="InterPro" id="IPR037523">
    <property type="entry name" value="VOC_core"/>
</dbReference>
<organism evidence="2 3">
    <name type="scientific">Actinoplanes lutulentus</name>
    <dbReference type="NCBI Taxonomy" id="1287878"/>
    <lineage>
        <taxon>Bacteria</taxon>
        <taxon>Bacillati</taxon>
        <taxon>Actinomycetota</taxon>
        <taxon>Actinomycetes</taxon>
        <taxon>Micromonosporales</taxon>
        <taxon>Micromonosporaceae</taxon>
        <taxon>Actinoplanes</taxon>
    </lineage>
</organism>
<dbReference type="RefSeq" id="WP_111652538.1">
    <property type="nucleotide sequence ID" value="NZ_JACHWI010000007.1"/>
</dbReference>
<accession>A0A327Z414</accession>
<gene>
    <name evidence="2" type="ORF">B0I29_116144</name>
</gene>
<dbReference type="Proteomes" id="UP000249341">
    <property type="component" value="Unassembled WGS sequence"/>
</dbReference>
<protein>
    <recommendedName>
        <fullName evidence="1">VOC domain-containing protein</fullName>
    </recommendedName>
</protein>
<name>A0A327Z414_9ACTN</name>
<dbReference type="Gene3D" id="3.10.180.10">
    <property type="entry name" value="2,3-Dihydroxybiphenyl 1,2-Dioxygenase, domain 1"/>
    <property type="match status" value="1"/>
</dbReference>
<keyword evidence="3" id="KW-1185">Reference proteome</keyword>
<dbReference type="Pfam" id="PF18029">
    <property type="entry name" value="Glyoxalase_6"/>
    <property type="match status" value="1"/>
</dbReference>